<reference evidence="1 2" key="1">
    <citation type="submission" date="2018-05" db="EMBL/GenBank/DDBJ databases">
        <title>Genomic Encyclopedia of Type Strains, Phase IV (KMG-IV): sequencing the most valuable type-strain genomes for metagenomic binning, comparative biology and taxonomic classification.</title>
        <authorList>
            <person name="Goeker M."/>
        </authorList>
    </citation>
    <scope>NUCLEOTIDE SEQUENCE [LARGE SCALE GENOMIC DNA]</scope>
    <source>
        <strain evidence="1 2">DSM 6462</strain>
    </source>
</reference>
<dbReference type="Proteomes" id="UP000248021">
    <property type="component" value="Unassembled WGS sequence"/>
</dbReference>
<keyword evidence="2" id="KW-1185">Reference proteome</keyword>
<comment type="caution">
    <text evidence="1">The sequence shown here is derived from an EMBL/GenBank/DDBJ whole genome shotgun (WGS) entry which is preliminary data.</text>
</comment>
<evidence type="ECO:0000313" key="1">
    <source>
        <dbReference type="EMBL" id="PXW61600.1"/>
    </source>
</evidence>
<name>A0A2V3UN90_9HYPH</name>
<organism evidence="1 2">
    <name type="scientific">Chelatococcus asaccharovorans</name>
    <dbReference type="NCBI Taxonomy" id="28210"/>
    <lineage>
        <taxon>Bacteria</taxon>
        <taxon>Pseudomonadati</taxon>
        <taxon>Pseudomonadota</taxon>
        <taxon>Alphaproteobacteria</taxon>
        <taxon>Hyphomicrobiales</taxon>
        <taxon>Chelatococcaceae</taxon>
        <taxon>Chelatococcus</taxon>
    </lineage>
</organism>
<sequence length="130" mass="14447">MMDWQTDIQGIDDAARLFANRAPKSLERSVQSYREKRLPSVAIGMEVELRLSGIDPRIYGIYALRTVSRADAMRLDQIEFVLTVLIEAGLPRDNAFLARALALSDGISPDPSNVMPLIARIREAHAEVPA</sequence>
<gene>
    <name evidence="1" type="ORF">C7450_103117</name>
</gene>
<proteinExistence type="predicted"/>
<dbReference type="AlphaFoldDB" id="A0A2V3UN90"/>
<protein>
    <submittedName>
        <fullName evidence="1">Uncharacterized protein</fullName>
    </submittedName>
</protein>
<evidence type="ECO:0000313" key="2">
    <source>
        <dbReference type="Proteomes" id="UP000248021"/>
    </source>
</evidence>
<accession>A0A2V3UN90</accession>
<dbReference type="EMBL" id="QJJK01000003">
    <property type="protein sequence ID" value="PXW61600.1"/>
    <property type="molecule type" value="Genomic_DNA"/>
</dbReference>